<sequence>MKHNSIAQAFAALALPALTFNLWATVVSYDWPTEPGQALLSDRYAVRVIENGQVTEVETLMSLSWTEEGGGPDIFRDRTFSWAPFSSDFETPLIVEVEKIYGEGAAEVEIVPSGYNLIPQLSEDGKTVRFELDRSRYASVNFKTADNLKAADGLITHCLMIFADNMETEVPDKNAPGVHIFGPKSTQADVEAATLTYFEAGFHDFAGQFEDANLQLKPDMQIYLEGGAFIIGKMMAHGRADRAKIFGRGAISGREFPWEPGQPISALIEAGGDDIMIDGIYAMDNNKHGIVPGFSPTIRNAKVWGWHYNSDGFRPWGGTVDHCFTRPTDDAFYVGGRNLVVTDTVIWQSFNGAVVTCGWGSPSNPYDTQDFLMKDCHIIYPEWNGIGNNNGILASQLPYNAESKRIRFENVRVDGNVSAITNLKRNEDQEKAGEPGGIFEVVFKDFVVTGNQYTYNYNRSVQSASKSLIRGDDEFRIENVTFENLTIDGTPVTAANAADYFEIDATTTANISFTYTPPSSDQETIAVAFDRSKKNATFFGKERHLYNFSTSSDLESWQHNSTPLVGNGAPIKIPSLFFPSGTSSYAHIRRLEASE</sequence>
<dbReference type="Gene3D" id="2.160.20.10">
    <property type="entry name" value="Single-stranded right-handed beta-helix, Pectin lyase-like"/>
    <property type="match status" value="1"/>
</dbReference>
<dbReference type="InterPro" id="IPR012334">
    <property type="entry name" value="Pectin_lyas_fold"/>
</dbReference>
<evidence type="ECO:0000313" key="2">
    <source>
        <dbReference type="EMBL" id="MBD5777947.1"/>
    </source>
</evidence>
<dbReference type="Proteomes" id="UP000622317">
    <property type="component" value="Unassembled WGS sequence"/>
</dbReference>
<comment type="caution">
    <text evidence="2">The sequence shown here is derived from an EMBL/GenBank/DDBJ whole genome shotgun (WGS) entry which is preliminary data.</text>
</comment>
<dbReference type="SUPFAM" id="SSF51126">
    <property type="entry name" value="Pectin lyase-like"/>
    <property type="match status" value="1"/>
</dbReference>
<reference evidence="2" key="1">
    <citation type="submission" date="2020-09" db="EMBL/GenBank/DDBJ databases">
        <title>Pelagicoccus enzymogenes sp. nov. with an EPS production, isolated from marine sediment.</title>
        <authorList>
            <person name="Feng X."/>
        </authorList>
    </citation>
    <scope>NUCLEOTIDE SEQUENCE</scope>
    <source>
        <strain evidence="2">NFK12</strain>
    </source>
</reference>
<keyword evidence="1" id="KW-0732">Signal</keyword>
<organism evidence="2 3">
    <name type="scientific">Pelagicoccus enzymogenes</name>
    <dbReference type="NCBI Taxonomy" id="2773457"/>
    <lineage>
        <taxon>Bacteria</taxon>
        <taxon>Pseudomonadati</taxon>
        <taxon>Verrucomicrobiota</taxon>
        <taxon>Opitutia</taxon>
        <taxon>Puniceicoccales</taxon>
        <taxon>Pelagicoccaceae</taxon>
        <taxon>Pelagicoccus</taxon>
    </lineage>
</organism>
<dbReference type="RefSeq" id="WP_191615078.1">
    <property type="nucleotide sequence ID" value="NZ_JACYFG010000002.1"/>
</dbReference>
<accession>A0A927F3W6</accession>
<dbReference type="EMBL" id="JACYFG010000002">
    <property type="protein sequence ID" value="MBD5777947.1"/>
    <property type="molecule type" value="Genomic_DNA"/>
</dbReference>
<dbReference type="InterPro" id="IPR011050">
    <property type="entry name" value="Pectin_lyase_fold/virulence"/>
</dbReference>
<gene>
    <name evidence="2" type="ORF">IEN85_00375</name>
</gene>
<dbReference type="Gene3D" id="2.60.350.10">
    <property type="entry name" value="Dextranase, N-terminal"/>
    <property type="match status" value="1"/>
</dbReference>
<name>A0A927F3W6_9BACT</name>
<feature type="signal peptide" evidence="1">
    <location>
        <begin position="1"/>
        <end position="24"/>
    </location>
</feature>
<evidence type="ECO:0000256" key="1">
    <source>
        <dbReference type="SAM" id="SignalP"/>
    </source>
</evidence>
<keyword evidence="3" id="KW-1185">Reference proteome</keyword>
<dbReference type="AlphaFoldDB" id="A0A927F3W6"/>
<evidence type="ECO:0000313" key="3">
    <source>
        <dbReference type="Proteomes" id="UP000622317"/>
    </source>
</evidence>
<feature type="chain" id="PRO_5037687670" evidence="1">
    <location>
        <begin position="25"/>
        <end position="595"/>
    </location>
</feature>
<proteinExistence type="predicted"/>
<protein>
    <submittedName>
        <fullName evidence="2">Uncharacterized protein</fullName>
    </submittedName>
</protein>
<dbReference type="InterPro" id="IPR035953">
    <property type="entry name" value="Dextranase_N-ter"/>
</dbReference>